<organism evidence="2 3">
    <name type="scientific">Liparis tanakae</name>
    <name type="common">Tanaka's snailfish</name>
    <dbReference type="NCBI Taxonomy" id="230148"/>
    <lineage>
        <taxon>Eukaryota</taxon>
        <taxon>Metazoa</taxon>
        <taxon>Chordata</taxon>
        <taxon>Craniata</taxon>
        <taxon>Vertebrata</taxon>
        <taxon>Euteleostomi</taxon>
        <taxon>Actinopterygii</taxon>
        <taxon>Neopterygii</taxon>
        <taxon>Teleostei</taxon>
        <taxon>Neoteleostei</taxon>
        <taxon>Acanthomorphata</taxon>
        <taxon>Eupercaria</taxon>
        <taxon>Perciformes</taxon>
        <taxon>Cottioidei</taxon>
        <taxon>Cottales</taxon>
        <taxon>Liparidae</taxon>
        <taxon>Liparis</taxon>
    </lineage>
</organism>
<sequence length="116" mass="12430">MSVQVCVRFTCAPAGSSRLVTLQSTPAVVLLTSCDFGVVDVVGETQRQPRQEGVVSGVQERGLQQDGLSGAESEILLLPEDGHNEHQSSRQLHVGRTVLQQTGPSKPRLAGKKKKL</sequence>
<proteinExistence type="predicted"/>
<comment type="caution">
    <text evidence="2">The sequence shown here is derived from an EMBL/GenBank/DDBJ whole genome shotgun (WGS) entry which is preliminary data.</text>
</comment>
<reference evidence="2 3" key="1">
    <citation type="submission" date="2019-03" db="EMBL/GenBank/DDBJ databases">
        <title>First draft genome of Liparis tanakae, snailfish: a comprehensive survey of snailfish specific genes.</title>
        <authorList>
            <person name="Kim W."/>
            <person name="Song I."/>
            <person name="Jeong J.-H."/>
            <person name="Kim D."/>
            <person name="Kim S."/>
            <person name="Ryu S."/>
            <person name="Song J.Y."/>
            <person name="Lee S.K."/>
        </authorList>
    </citation>
    <scope>NUCLEOTIDE SEQUENCE [LARGE SCALE GENOMIC DNA]</scope>
    <source>
        <tissue evidence="2">Muscle</tissue>
    </source>
</reference>
<dbReference type="AlphaFoldDB" id="A0A4Z2F117"/>
<evidence type="ECO:0000313" key="3">
    <source>
        <dbReference type="Proteomes" id="UP000314294"/>
    </source>
</evidence>
<name>A0A4Z2F117_9TELE</name>
<gene>
    <name evidence="2" type="ORF">EYF80_055013</name>
</gene>
<evidence type="ECO:0000256" key="1">
    <source>
        <dbReference type="SAM" id="MobiDB-lite"/>
    </source>
</evidence>
<feature type="region of interest" description="Disordered" evidence="1">
    <location>
        <begin position="79"/>
        <end position="116"/>
    </location>
</feature>
<keyword evidence="3" id="KW-1185">Reference proteome</keyword>
<protein>
    <submittedName>
        <fullName evidence="2">Uncharacterized protein</fullName>
    </submittedName>
</protein>
<evidence type="ECO:0000313" key="2">
    <source>
        <dbReference type="EMBL" id="TNN34825.1"/>
    </source>
</evidence>
<accession>A0A4Z2F117</accession>
<dbReference type="EMBL" id="SRLO01001883">
    <property type="protein sequence ID" value="TNN34825.1"/>
    <property type="molecule type" value="Genomic_DNA"/>
</dbReference>
<dbReference type="Proteomes" id="UP000314294">
    <property type="component" value="Unassembled WGS sequence"/>
</dbReference>